<keyword evidence="3" id="KW-0472">Membrane</keyword>
<proteinExistence type="predicted"/>
<evidence type="ECO:0000256" key="2">
    <source>
        <dbReference type="ARBA" id="ARBA00023276"/>
    </source>
</evidence>
<keyword evidence="3" id="KW-0812">Transmembrane</keyword>
<evidence type="ECO:0000313" key="6">
    <source>
        <dbReference type="Proteomes" id="UP000000366"/>
    </source>
</evidence>
<dbReference type="GO" id="GO:0009523">
    <property type="term" value="C:photosystem II"/>
    <property type="evidence" value="ECO:0007669"/>
    <property type="project" value="UniProtKB-KW"/>
</dbReference>
<dbReference type="Pfam" id="PF14870">
    <property type="entry name" value="PSII_BNR"/>
    <property type="match status" value="1"/>
</dbReference>
<evidence type="ECO:0000256" key="3">
    <source>
        <dbReference type="SAM" id="Phobius"/>
    </source>
</evidence>
<dbReference type="Gene3D" id="2.130.10.10">
    <property type="entry name" value="YVTN repeat-like/Quinoprotein amine dehydrogenase"/>
    <property type="match status" value="2"/>
</dbReference>
<dbReference type="SUPFAM" id="SSF110296">
    <property type="entry name" value="Oligoxyloglucan reducing end-specific cellobiohydrolase"/>
    <property type="match status" value="1"/>
</dbReference>
<dbReference type="PANTHER" id="PTHR47199">
    <property type="entry name" value="PHOTOSYSTEM II STABILITY/ASSEMBLY FACTOR HCF136, CHLOROPLASTIC"/>
    <property type="match status" value="1"/>
</dbReference>
<protein>
    <recommendedName>
        <fullName evidence="4">Photosynthesis system II assembly factor Ycf48/Hcf136-like domain-containing protein</fullName>
    </recommendedName>
</protein>
<feature type="domain" description="Photosynthesis system II assembly factor Ycf48/Hcf136-like" evidence="4">
    <location>
        <begin position="98"/>
        <end position="175"/>
    </location>
</feature>
<keyword evidence="2" id="KW-0604">Photosystem II</keyword>
<dbReference type="GO" id="GO:0015979">
    <property type="term" value="P:photosynthesis"/>
    <property type="evidence" value="ECO:0007669"/>
    <property type="project" value="UniProtKB-KW"/>
</dbReference>
<organism evidence="5 6">
    <name type="scientific">Methylibium petroleiphilum (strain ATCC BAA-1232 / LMG 22953 / PM1)</name>
    <dbReference type="NCBI Taxonomy" id="420662"/>
    <lineage>
        <taxon>Bacteria</taxon>
        <taxon>Pseudomonadati</taxon>
        <taxon>Pseudomonadota</taxon>
        <taxon>Betaproteobacteria</taxon>
        <taxon>Burkholderiales</taxon>
        <taxon>Sphaerotilaceae</taxon>
        <taxon>Methylibium</taxon>
    </lineage>
</organism>
<evidence type="ECO:0000259" key="4">
    <source>
        <dbReference type="Pfam" id="PF14870"/>
    </source>
</evidence>
<dbReference type="Proteomes" id="UP000000366">
    <property type="component" value="Chromosome"/>
</dbReference>
<feature type="transmembrane region" description="Helical" evidence="3">
    <location>
        <begin position="15"/>
        <end position="38"/>
    </location>
</feature>
<keyword evidence="3" id="KW-1133">Transmembrane helix</keyword>
<dbReference type="AlphaFoldDB" id="A2SEB7"/>
<name>A2SEB7_METPP</name>
<keyword evidence="6" id="KW-1185">Reference proteome</keyword>
<dbReference type="InterPro" id="IPR028203">
    <property type="entry name" value="PSII_CF48-like_dom"/>
</dbReference>
<dbReference type="InterPro" id="IPR015943">
    <property type="entry name" value="WD40/YVTN_repeat-like_dom_sf"/>
</dbReference>
<dbReference type="EMBL" id="CP000555">
    <property type="protein sequence ID" value="ABM93906.1"/>
    <property type="molecule type" value="Genomic_DNA"/>
</dbReference>
<sequence>MLAQFEKFGGGARGAVNLLTSALPIAIIGGLLYAGFFVKAEAVIKKVEPKAVERRDNFFSIATPNDQVAWAAGSGGKIVHTVDGGKTWQRQSTATLENLQGIAAWDAMHAVAVGNNGVILVTTNGGNLWTAATLPSSGNPNKLFRVRIFDGVAWAVGEFGALLRSDDKGQTWTRALPEKDRAWNAVSFIGQTGWLVGEFGAVMRSTDGGANWTDIETKNKVSLMAVSFRDPQHGVAVGLAGTLVVTNDGGLTWSDVERPTREHLLDVIWDENRWTAVGDKGVMVSSDATAQTWKARRISDGDVSWRTQIAKSGPRYYLAGANLAVLEGDQLTVAGR</sequence>
<dbReference type="KEGG" id="mpt:Mpe_A0944"/>
<dbReference type="PANTHER" id="PTHR47199:SF2">
    <property type="entry name" value="PHOTOSYSTEM II STABILITY_ASSEMBLY FACTOR HCF136, CHLOROPLASTIC"/>
    <property type="match status" value="1"/>
</dbReference>
<evidence type="ECO:0000313" key="5">
    <source>
        <dbReference type="EMBL" id="ABM93906.1"/>
    </source>
</evidence>
<gene>
    <name evidence="5" type="ordered locus">Mpe_A0944</name>
</gene>
<reference evidence="5 6" key="1">
    <citation type="journal article" date="2007" name="J. Bacteriol.">
        <title>Whole-genome analysis of the methyl tert-butyl ether-degrading beta-proteobacterium Methylibium petroleiphilum PM1.</title>
        <authorList>
            <person name="Kane S.R."/>
            <person name="Chakicherla A.Y."/>
            <person name="Chain P.S.G."/>
            <person name="Schmidt R."/>
            <person name="Shin M.W."/>
            <person name="Legler T.C."/>
            <person name="Scow K.M."/>
            <person name="Larimer F.W."/>
            <person name="Lucas S.M."/>
            <person name="Richardson P.M."/>
            <person name="Hristova K.R."/>
        </authorList>
    </citation>
    <scope>NUCLEOTIDE SEQUENCE [LARGE SCALE GENOMIC DNA]</scope>
    <source>
        <strain evidence="6">ATCC BAA-1232 / LMG 22953 / PM1</strain>
    </source>
</reference>
<dbReference type="CDD" id="cd15482">
    <property type="entry name" value="Sialidase_non-viral"/>
    <property type="match status" value="1"/>
</dbReference>
<dbReference type="HOGENOM" id="CLU_063224_0_0_4"/>
<accession>A2SEB7</accession>
<dbReference type="STRING" id="420662.Mpe_A0944"/>
<keyword evidence="1" id="KW-0602">Photosynthesis</keyword>
<evidence type="ECO:0000256" key="1">
    <source>
        <dbReference type="ARBA" id="ARBA00022531"/>
    </source>
</evidence>
<dbReference type="RefSeq" id="WP_011828544.1">
    <property type="nucleotide sequence ID" value="NC_008825.1"/>
</dbReference>
<dbReference type="eggNOG" id="COG4447">
    <property type="taxonomic scope" value="Bacteria"/>
</dbReference>